<sequence length="142" mass="15066">MNSNSPATGVPLTLSTAQFSKVELKLRKLYQAQDKLPKLIDDDQLEAQSLREYYIKLRVVAKGDEGGEAVTMRELFSRRDGRPAGRVLITGGAGLGKSTLLHYVAFRWSLDAEPPAPANGAPPAAASAAAGAEDAEATGGLW</sequence>
<dbReference type="InterPro" id="IPR027417">
    <property type="entry name" value="P-loop_NTPase"/>
</dbReference>
<dbReference type="SUPFAM" id="SSF52540">
    <property type="entry name" value="P-loop containing nucleoside triphosphate hydrolases"/>
    <property type="match status" value="1"/>
</dbReference>
<dbReference type="Proteomes" id="UP000051952">
    <property type="component" value="Unassembled WGS sequence"/>
</dbReference>
<name>A0A0S4IZM5_BODSA</name>
<evidence type="ECO:0000313" key="2">
    <source>
        <dbReference type="EMBL" id="CUG35017.1"/>
    </source>
</evidence>
<feature type="compositionally biased region" description="Low complexity" evidence="1">
    <location>
        <begin position="118"/>
        <end position="142"/>
    </location>
</feature>
<dbReference type="AlphaFoldDB" id="A0A0S4IZM5"/>
<keyword evidence="3" id="KW-1185">Reference proteome</keyword>
<dbReference type="VEuPathDB" id="TriTrypDB:BSAL_78060"/>
<evidence type="ECO:0000313" key="3">
    <source>
        <dbReference type="Proteomes" id="UP000051952"/>
    </source>
</evidence>
<gene>
    <name evidence="2" type="ORF">BSAL_78060</name>
</gene>
<accession>A0A0S4IZM5</accession>
<proteinExistence type="predicted"/>
<evidence type="ECO:0000256" key="1">
    <source>
        <dbReference type="SAM" id="MobiDB-lite"/>
    </source>
</evidence>
<protein>
    <submittedName>
        <fullName evidence="2">Uncharacterized protein</fullName>
    </submittedName>
</protein>
<feature type="non-terminal residue" evidence="2">
    <location>
        <position position="142"/>
    </location>
</feature>
<reference evidence="3" key="1">
    <citation type="submission" date="2015-09" db="EMBL/GenBank/DDBJ databases">
        <authorList>
            <consortium name="Pathogen Informatics"/>
        </authorList>
    </citation>
    <scope>NUCLEOTIDE SEQUENCE [LARGE SCALE GENOMIC DNA]</scope>
    <source>
        <strain evidence="3">Lake Konstanz</strain>
    </source>
</reference>
<dbReference type="EMBL" id="CYKH01000765">
    <property type="protein sequence ID" value="CUG35017.1"/>
    <property type="molecule type" value="Genomic_DNA"/>
</dbReference>
<organism evidence="2 3">
    <name type="scientific">Bodo saltans</name>
    <name type="common">Flagellated protozoan</name>
    <dbReference type="NCBI Taxonomy" id="75058"/>
    <lineage>
        <taxon>Eukaryota</taxon>
        <taxon>Discoba</taxon>
        <taxon>Euglenozoa</taxon>
        <taxon>Kinetoplastea</taxon>
        <taxon>Metakinetoplastina</taxon>
        <taxon>Eubodonida</taxon>
        <taxon>Bodonidae</taxon>
        <taxon>Bodo</taxon>
    </lineage>
</organism>
<feature type="region of interest" description="Disordered" evidence="1">
    <location>
        <begin position="115"/>
        <end position="142"/>
    </location>
</feature>
<dbReference type="Gene3D" id="3.40.50.300">
    <property type="entry name" value="P-loop containing nucleotide triphosphate hydrolases"/>
    <property type="match status" value="1"/>
</dbReference>